<proteinExistence type="predicted"/>
<evidence type="ECO:0000313" key="17">
    <source>
        <dbReference type="Ensembl" id="ENSNLEP00000012046.1"/>
    </source>
</evidence>
<feature type="compositionally biased region" description="Pro residues" evidence="15">
    <location>
        <begin position="97"/>
        <end position="108"/>
    </location>
</feature>
<dbReference type="FunCoup" id="G1RFP6">
    <property type="interactions" value="293"/>
</dbReference>
<feature type="compositionally biased region" description="Polar residues" evidence="15">
    <location>
        <begin position="174"/>
        <end position="183"/>
    </location>
</feature>
<organism evidence="17 18">
    <name type="scientific">Nomascus leucogenys</name>
    <name type="common">Northern white-cheeked gibbon</name>
    <name type="synonym">Hylobates leucogenys</name>
    <dbReference type="NCBI Taxonomy" id="61853"/>
    <lineage>
        <taxon>Eukaryota</taxon>
        <taxon>Metazoa</taxon>
        <taxon>Chordata</taxon>
        <taxon>Craniata</taxon>
        <taxon>Vertebrata</taxon>
        <taxon>Euteleostomi</taxon>
        <taxon>Mammalia</taxon>
        <taxon>Eutheria</taxon>
        <taxon>Euarchontoglires</taxon>
        <taxon>Primates</taxon>
        <taxon>Haplorrhini</taxon>
        <taxon>Catarrhini</taxon>
        <taxon>Hylobatidae</taxon>
        <taxon>Nomascus</taxon>
    </lineage>
</organism>
<dbReference type="eggNOG" id="ENOG502RY3T">
    <property type="taxonomic scope" value="Eukaryota"/>
</dbReference>
<feature type="chain" id="PRO_5003420612" description="Extracellular matrix protein 1" evidence="16">
    <location>
        <begin position="20"/>
        <end position="568"/>
    </location>
</feature>
<feature type="region of interest" description="Disordered" evidence="15">
    <location>
        <begin position="41"/>
        <end position="114"/>
    </location>
</feature>
<reference evidence="17" key="3">
    <citation type="submission" date="2025-09" db="UniProtKB">
        <authorList>
            <consortium name="Ensembl"/>
        </authorList>
    </citation>
    <scope>IDENTIFICATION</scope>
</reference>
<dbReference type="HOGENOM" id="CLU_038587_0_0_1"/>
<comment type="subunit">
    <text evidence="11">Interacts (via C-terminus) with HSPG2 (via C-terminus). Interacts with EFEMP1/FBLN3 and LAMB3. Interacts with MMP9.</text>
</comment>
<dbReference type="GO" id="GO:0007165">
    <property type="term" value="P:signal transduction"/>
    <property type="evidence" value="ECO:0007669"/>
    <property type="project" value="InterPro"/>
</dbReference>
<evidence type="ECO:0000256" key="6">
    <source>
        <dbReference type="ARBA" id="ARBA00022729"/>
    </source>
</evidence>
<dbReference type="GO" id="GO:0006357">
    <property type="term" value="P:regulation of transcription by RNA polymerase II"/>
    <property type="evidence" value="ECO:0007669"/>
    <property type="project" value="Ensembl"/>
</dbReference>
<dbReference type="GO" id="GO:0002020">
    <property type="term" value="F:protease binding"/>
    <property type="evidence" value="ECO:0007669"/>
    <property type="project" value="Ensembl"/>
</dbReference>
<dbReference type="GO" id="GO:0045766">
    <property type="term" value="P:positive regulation of angiogenesis"/>
    <property type="evidence" value="ECO:0007669"/>
    <property type="project" value="Ensembl"/>
</dbReference>
<feature type="region of interest" description="Disordered" evidence="15">
    <location>
        <begin position="150"/>
        <end position="204"/>
    </location>
</feature>
<dbReference type="Proteomes" id="UP000001073">
    <property type="component" value="Chromosome 12"/>
</dbReference>
<dbReference type="PANTHER" id="PTHR16776:SF3">
    <property type="entry name" value="EXTRACELLULAR MATRIX PROTEIN 1"/>
    <property type="match status" value="1"/>
</dbReference>
<reference evidence="17 18" key="1">
    <citation type="submission" date="2012-10" db="EMBL/GenBank/DDBJ databases">
        <authorList>
            <consortium name="Gibbon Genome Sequencing Consortium"/>
        </authorList>
    </citation>
    <scope>NUCLEOTIDE SEQUENCE [LARGE SCALE GENOMIC DNA]</scope>
</reference>
<feature type="region of interest" description="Disordered" evidence="15">
    <location>
        <begin position="545"/>
        <end position="568"/>
    </location>
</feature>
<evidence type="ECO:0000313" key="18">
    <source>
        <dbReference type="Proteomes" id="UP000001073"/>
    </source>
</evidence>
<dbReference type="Ensembl" id="ENSNLET00000012633.2">
    <property type="protein sequence ID" value="ENSNLEP00000012046.1"/>
    <property type="gene ID" value="ENSNLEG00000009877.2"/>
</dbReference>
<keyword evidence="9" id="KW-0325">Glycoprotein</keyword>
<comment type="subcellular location">
    <subcellularLocation>
        <location evidence="1">Secreted</location>
        <location evidence="1">Extracellular space</location>
        <location evidence="1">Extracellular matrix</location>
    </subcellularLocation>
</comment>
<dbReference type="InterPro" id="IPR008605">
    <property type="entry name" value="ECM1"/>
</dbReference>
<sequence>MGTTARAALVLTYLAVASAASEGGFKATGQWQLRPEHFQEVGYAAPPSPPLSRSLPMDHPETSQHGPPFEGQNGKEGRGPHPLSQPWLGERVGCSHIPPPSIVQPPPSQEATPFQQEELLPAQLPAEKEVGPPLPQEAVPLQKELPSLQHPNEQKEGMPAPFGDQSHPEPESWNAAQHCQQGQSQGGWGHRLDGFPPGRPSPDNLNQICLPNRQHVVYGPWNLPQSSYSHLTRQGETLNFLEIGYSRCCHCRSHTNRLECAKLVWEEAMSRFCEAEFSVKTRPHWCCTRQGEARFSCFQEEAPQPHYQLRACPSHQPDISSGLELPFPPGAPTLDNIKNICHLRRFRSVPRNLPATDPLQRELLALIQLERDFQRCCRQGNNHTCTWKAWEDTLDKYCDREYAVKTHHHSCCHHPPSPTRDECFARRAPYPNYDRDILTIDISRVTPNLMGHLCGNQRVLTKHKHIPGLIHNMTARCCDLPFPEQACCAEEEKLTFINDLCGPRRNFWRDPALCCYLSAGDEQVNCFNINYLRNVALVAGDTENVKGQGEQGSTGGTNISSTSEPKEE</sequence>
<evidence type="ECO:0000256" key="16">
    <source>
        <dbReference type="SAM" id="SignalP"/>
    </source>
</evidence>
<keyword evidence="8" id="KW-0892">Osteogenesis</keyword>
<keyword evidence="6 16" id="KW-0732">Signal</keyword>
<dbReference type="GeneTree" id="ENSGT00390000006215"/>
<dbReference type="AlphaFoldDB" id="G1RFP6"/>
<dbReference type="GO" id="GO:0002063">
    <property type="term" value="P:chondrocyte development"/>
    <property type="evidence" value="ECO:0007669"/>
    <property type="project" value="Ensembl"/>
</dbReference>
<keyword evidence="4" id="KW-0091">Biomineralization</keyword>
<dbReference type="GO" id="GO:0002828">
    <property type="term" value="P:regulation of type 2 immune response"/>
    <property type="evidence" value="ECO:0007669"/>
    <property type="project" value="Ensembl"/>
</dbReference>
<evidence type="ECO:0000256" key="15">
    <source>
        <dbReference type="SAM" id="MobiDB-lite"/>
    </source>
</evidence>
<evidence type="ECO:0000256" key="8">
    <source>
        <dbReference type="ARBA" id="ARBA00022855"/>
    </source>
</evidence>
<evidence type="ECO:0000256" key="9">
    <source>
        <dbReference type="ARBA" id="ARBA00023180"/>
    </source>
</evidence>
<keyword evidence="18" id="KW-1185">Reference proteome</keyword>
<evidence type="ECO:0000256" key="7">
    <source>
        <dbReference type="ARBA" id="ARBA00022737"/>
    </source>
</evidence>
<dbReference type="GO" id="GO:0005615">
    <property type="term" value="C:extracellular space"/>
    <property type="evidence" value="ECO:0007669"/>
    <property type="project" value="Ensembl"/>
</dbReference>
<keyword evidence="7" id="KW-0677">Repeat</keyword>
<evidence type="ECO:0000256" key="14">
    <source>
        <dbReference type="ARBA" id="ARBA00084103"/>
    </source>
</evidence>
<dbReference type="Gene3D" id="1.10.246.10">
    <property type="match status" value="3"/>
</dbReference>
<dbReference type="GO" id="GO:0001525">
    <property type="term" value="P:angiogenesis"/>
    <property type="evidence" value="ECO:0007669"/>
    <property type="project" value="UniProtKB-KW"/>
</dbReference>
<dbReference type="GO" id="GO:0006954">
    <property type="term" value="P:inflammatory response"/>
    <property type="evidence" value="ECO:0007669"/>
    <property type="project" value="Ensembl"/>
</dbReference>
<evidence type="ECO:0000256" key="5">
    <source>
        <dbReference type="ARBA" id="ARBA00022657"/>
    </source>
</evidence>
<reference evidence="17" key="2">
    <citation type="submission" date="2025-08" db="UniProtKB">
        <authorList>
            <consortium name="Ensembl"/>
        </authorList>
    </citation>
    <scope>IDENTIFICATION</scope>
</reference>
<dbReference type="FunFam" id="1.10.246.10:FF:000006">
    <property type="entry name" value="Extracellular matrix protein 1"/>
    <property type="match status" value="1"/>
</dbReference>
<dbReference type="OMA" id="CCRCRSH"/>
<evidence type="ECO:0000256" key="13">
    <source>
        <dbReference type="ARBA" id="ARBA00079511"/>
    </source>
</evidence>
<protein>
    <recommendedName>
        <fullName evidence="12">Extracellular matrix protein 1</fullName>
    </recommendedName>
    <alternativeName>
        <fullName evidence="13">Secretory component p85</fullName>
    </alternativeName>
</protein>
<evidence type="ECO:0000256" key="4">
    <source>
        <dbReference type="ARBA" id="ARBA00022591"/>
    </source>
</evidence>
<name>G1RFP6_NOMLE</name>
<dbReference type="SUPFAM" id="SSF48552">
    <property type="entry name" value="Serum albumin-like"/>
    <property type="match status" value="2"/>
</dbReference>
<comment type="function">
    <text evidence="10">Involved in endochondral bone formation as negative regulator of bone mineralization. Stimulates the proliferation of endothelial cells and promotes angiogenesis. Inhibits MMP9 proteolytic activity.</text>
</comment>
<dbReference type="PANTHER" id="PTHR16776">
    <property type="entry name" value="EXTRACELLULAR MATRIX PROTEIN 1"/>
    <property type="match status" value="1"/>
</dbReference>
<evidence type="ECO:0000256" key="3">
    <source>
        <dbReference type="ARBA" id="ARBA00022530"/>
    </source>
</evidence>
<gene>
    <name evidence="17" type="primary">ECM1</name>
</gene>
<feature type="signal peptide" evidence="16">
    <location>
        <begin position="1"/>
        <end position="19"/>
    </location>
</feature>
<evidence type="ECO:0000256" key="12">
    <source>
        <dbReference type="ARBA" id="ARBA00074822"/>
    </source>
</evidence>
<dbReference type="GO" id="GO:0030502">
    <property type="term" value="P:negative regulation of bone mineralization"/>
    <property type="evidence" value="ECO:0007669"/>
    <property type="project" value="Ensembl"/>
</dbReference>
<keyword evidence="2" id="KW-0964">Secreted</keyword>
<dbReference type="GO" id="GO:0003416">
    <property type="term" value="P:endochondral bone growth"/>
    <property type="evidence" value="ECO:0007669"/>
    <property type="project" value="Ensembl"/>
</dbReference>
<keyword evidence="14" id="KW-0495">Mineral balance</keyword>
<keyword evidence="3" id="KW-0272">Extracellular matrix</keyword>
<dbReference type="GO" id="GO:0005134">
    <property type="term" value="F:interleukin-2 receptor binding"/>
    <property type="evidence" value="ECO:0007669"/>
    <property type="project" value="Ensembl"/>
</dbReference>
<evidence type="ECO:0000256" key="11">
    <source>
        <dbReference type="ARBA" id="ARBA00062720"/>
    </source>
</evidence>
<dbReference type="GO" id="GO:0031214">
    <property type="term" value="P:biomineral tissue development"/>
    <property type="evidence" value="ECO:0007669"/>
    <property type="project" value="UniProtKB-KW"/>
</dbReference>
<dbReference type="EMBL" id="ADFV01183071">
    <property type="status" value="NOT_ANNOTATED_CDS"/>
    <property type="molecule type" value="Genomic_DNA"/>
</dbReference>
<accession>G1RFP6</accession>
<dbReference type="GO" id="GO:0001503">
    <property type="term" value="P:ossification"/>
    <property type="evidence" value="ECO:0007669"/>
    <property type="project" value="UniProtKB-KW"/>
</dbReference>
<dbReference type="GO" id="GO:0001938">
    <property type="term" value="P:positive regulation of endothelial cell proliferation"/>
    <property type="evidence" value="ECO:0007669"/>
    <property type="project" value="Ensembl"/>
</dbReference>
<evidence type="ECO:0000256" key="1">
    <source>
        <dbReference type="ARBA" id="ARBA00004498"/>
    </source>
</evidence>
<dbReference type="GO" id="GO:0001960">
    <property type="term" value="P:negative regulation of cytokine-mediated signaling pathway"/>
    <property type="evidence" value="ECO:0007669"/>
    <property type="project" value="Ensembl"/>
</dbReference>
<dbReference type="InterPro" id="IPR020858">
    <property type="entry name" value="Serum_albumin-like"/>
</dbReference>
<keyword evidence="5" id="KW-0037">Angiogenesis</keyword>
<evidence type="ECO:0000256" key="10">
    <source>
        <dbReference type="ARBA" id="ARBA00054936"/>
    </source>
</evidence>
<feature type="compositionally biased region" description="Low complexity" evidence="15">
    <location>
        <begin position="556"/>
        <end position="568"/>
    </location>
</feature>
<dbReference type="STRING" id="61853.ENSNLEP00000012046"/>
<dbReference type="InParanoid" id="G1RFP6"/>
<evidence type="ECO:0000256" key="2">
    <source>
        <dbReference type="ARBA" id="ARBA00022525"/>
    </source>
</evidence>
<dbReference type="GO" id="GO:2000404">
    <property type="term" value="P:regulation of T cell migration"/>
    <property type="evidence" value="ECO:0007669"/>
    <property type="project" value="Ensembl"/>
</dbReference>
<dbReference type="Pfam" id="PF05782">
    <property type="entry name" value="ECM1"/>
    <property type="match status" value="2"/>
</dbReference>